<feature type="signal peptide" evidence="1">
    <location>
        <begin position="1"/>
        <end position="24"/>
    </location>
</feature>
<dbReference type="EMBL" id="CP098502">
    <property type="protein sequence ID" value="UTI66063.1"/>
    <property type="molecule type" value="Genomic_DNA"/>
</dbReference>
<sequence length="123" mass="12843">MQTRRIHAALSAGALVVMPLSAVANVAPAFAATSKKVSGPTVNMRWGAVKVNIFVRGRKIIGVSATAPTERPRSARINANALPILRQEVLKAQSARIHGVSGASDTSRAYDTSLASAIRKAGL</sequence>
<evidence type="ECO:0000313" key="3">
    <source>
        <dbReference type="EMBL" id="UTI66063.1"/>
    </source>
</evidence>
<keyword evidence="1" id="KW-0732">Signal</keyword>
<accession>A0ABY5DVM3</accession>
<proteinExistence type="predicted"/>
<reference evidence="3 4" key="1">
    <citation type="submission" date="2022-06" db="EMBL/GenBank/DDBJ databases">
        <title>Paraconexibacter antarcticus.</title>
        <authorList>
            <person name="Kim C.S."/>
        </authorList>
    </citation>
    <scope>NUCLEOTIDE SEQUENCE [LARGE SCALE GENOMIC DNA]</scope>
    <source>
        <strain evidence="3 4">02-257</strain>
    </source>
</reference>
<dbReference type="Pfam" id="PF04205">
    <property type="entry name" value="FMN_bind"/>
    <property type="match status" value="1"/>
</dbReference>
<evidence type="ECO:0000313" key="4">
    <source>
        <dbReference type="Proteomes" id="UP001056035"/>
    </source>
</evidence>
<gene>
    <name evidence="3" type="ORF">NBH00_07620</name>
</gene>
<evidence type="ECO:0000259" key="2">
    <source>
        <dbReference type="SMART" id="SM00900"/>
    </source>
</evidence>
<protein>
    <recommendedName>
        <fullName evidence="2">FMN-binding domain-containing protein</fullName>
    </recommendedName>
</protein>
<feature type="chain" id="PRO_5047469302" description="FMN-binding domain-containing protein" evidence="1">
    <location>
        <begin position="25"/>
        <end position="123"/>
    </location>
</feature>
<evidence type="ECO:0000256" key="1">
    <source>
        <dbReference type="SAM" id="SignalP"/>
    </source>
</evidence>
<organism evidence="3 4">
    <name type="scientific">Paraconexibacter antarcticus</name>
    <dbReference type="NCBI Taxonomy" id="2949664"/>
    <lineage>
        <taxon>Bacteria</taxon>
        <taxon>Bacillati</taxon>
        <taxon>Actinomycetota</taxon>
        <taxon>Thermoleophilia</taxon>
        <taxon>Solirubrobacterales</taxon>
        <taxon>Paraconexibacteraceae</taxon>
        <taxon>Paraconexibacter</taxon>
    </lineage>
</organism>
<keyword evidence="4" id="KW-1185">Reference proteome</keyword>
<dbReference type="RefSeq" id="WP_254572741.1">
    <property type="nucleotide sequence ID" value="NZ_CP098502.1"/>
</dbReference>
<dbReference type="Proteomes" id="UP001056035">
    <property type="component" value="Chromosome"/>
</dbReference>
<name>A0ABY5DVM3_9ACTN</name>
<dbReference type="SMART" id="SM00900">
    <property type="entry name" value="FMN_bind"/>
    <property type="match status" value="1"/>
</dbReference>
<feature type="domain" description="FMN-binding" evidence="2">
    <location>
        <begin position="44"/>
        <end position="121"/>
    </location>
</feature>
<dbReference type="InterPro" id="IPR007329">
    <property type="entry name" value="FMN-bd"/>
</dbReference>